<dbReference type="Proteomes" id="UP000541610">
    <property type="component" value="Unassembled WGS sequence"/>
</dbReference>
<comment type="caution">
    <text evidence="1">The sequence shown here is derived from an EMBL/GenBank/DDBJ whole genome shotgun (WGS) entry which is preliminary data.</text>
</comment>
<sequence length="102" mass="11208">MASAAPLKLARSQRLPIPVGGQHAGPSYSLWRLSDGTPYTKVLCYPVHYESAISLEESGTVGHHEFELEPPSRPQGWSTLEWRIACDAVADGVTTTIFKRVE</sequence>
<protein>
    <submittedName>
        <fullName evidence="1">Uncharacterized protein</fullName>
    </submittedName>
</protein>
<dbReference type="EMBL" id="JABANP010000378">
    <property type="protein sequence ID" value="KAF4683263.1"/>
    <property type="molecule type" value="Genomic_DNA"/>
</dbReference>
<dbReference type="AlphaFoldDB" id="A0A7J6NHB2"/>
<evidence type="ECO:0000313" key="2">
    <source>
        <dbReference type="Proteomes" id="UP000541610"/>
    </source>
</evidence>
<dbReference type="OrthoDB" id="439969at2759"/>
<accession>A0A7J6NHB2</accession>
<organism evidence="1 2">
    <name type="scientific">Perkinsus olseni</name>
    <name type="common">Perkinsus atlanticus</name>
    <dbReference type="NCBI Taxonomy" id="32597"/>
    <lineage>
        <taxon>Eukaryota</taxon>
        <taxon>Sar</taxon>
        <taxon>Alveolata</taxon>
        <taxon>Perkinsozoa</taxon>
        <taxon>Perkinsea</taxon>
        <taxon>Perkinsida</taxon>
        <taxon>Perkinsidae</taxon>
        <taxon>Perkinsus</taxon>
    </lineage>
</organism>
<name>A0A7J6NHB2_PEROL</name>
<reference evidence="1 2" key="1">
    <citation type="submission" date="2020-04" db="EMBL/GenBank/DDBJ databases">
        <title>Perkinsus olseni comparative genomics.</title>
        <authorList>
            <person name="Bogema D.R."/>
        </authorList>
    </citation>
    <scope>NUCLEOTIDE SEQUENCE [LARGE SCALE GENOMIC DNA]</scope>
    <source>
        <strain evidence="1">00978-12</strain>
    </source>
</reference>
<gene>
    <name evidence="1" type="ORF">FOZ60_009384</name>
</gene>
<evidence type="ECO:0000313" key="1">
    <source>
        <dbReference type="EMBL" id="KAF4683263.1"/>
    </source>
</evidence>
<proteinExistence type="predicted"/>